<evidence type="ECO:0000313" key="1">
    <source>
        <dbReference type="EMBL" id="PRQ45125.1"/>
    </source>
</evidence>
<reference evidence="1 2" key="1">
    <citation type="journal article" date="2018" name="Nat. Genet.">
        <title>The Rosa genome provides new insights in the design of modern roses.</title>
        <authorList>
            <person name="Bendahmane M."/>
        </authorList>
    </citation>
    <scope>NUCLEOTIDE SEQUENCE [LARGE SCALE GENOMIC DNA]</scope>
    <source>
        <strain evidence="2">cv. Old Blush</strain>
    </source>
</reference>
<sequence>MENRLRLLRIKKYEGNGTQKLEDEEKWEPIFLGSARGLLMKISHERLLQVVTYSKTQIGF</sequence>
<proteinExistence type="predicted"/>
<gene>
    <name evidence="1" type="ORF">RchiOBHm_Chr3g0486781</name>
</gene>
<protein>
    <submittedName>
        <fullName evidence="1">Uncharacterized protein</fullName>
    </submittedName>
</protein>
<dbReference type="Gramene" id="PRQ45125">
    <property type="protein sequence ID" value="PRQ45125"/>
    <property type="gene ID" value="RchiOBHm_Chr3g0486781"/>
</dbReference>
<evidence type="ECO:0000313" key="2">
    <source>
        <dbReference type="Proteomes" id="UP000238479"/>
    </source>
</evidence>
<dbReference type="Proteomes" id="UP000238479">
    <property type="component" value="Chromosome 3"/>
</dbReference>
<organism evidence="1 2">
    <name type="scientific">Rosa chinensis</name>
    <name type="common">China rose</name>
    <dbReference type="NCBI Taxonomy" id="74649"/>
    <lineage>
        <taxon>Eukaryota</taxon>
        <taxon>Viridiplantae</taxon>
        <taxon>Streptophyta</taxon>
        <taxon>Embryophyta</taxon>
        <taxon>Tracheophyta</taxon>
        <taxon>Spermatophyta</taxon>
        <taxon>Magnoliopsida</taxon>
        <taxon>eudicotyledons</taxon>
        <taxon>Gunneridae</taxon>
        <taxon>Pentapetalae</taxon>
        <taxon>rosids</taxon>
        <taxon>fabids</taxon>
        <taxon>Rosales</taxon>
        <taxon>Rosaceae</taxon>
        <taxon>Rosoideae</taxon>
        <taxon>Rosoideae incertae sedis</taxon>
        <taxon>Rosa</taxon>
    </lineage>
</organism>
<name>A0A2P6RFD6_ROSCH</name>
<comment type="caution">
    <text evidence="1">The sequence shown here is derived from an EMBL/GenBank/DDBJ whole genome shotgun (WGS) entry which is preliminary data.</text>
</comment>
<dbReference type="EMBL" id="PDCK01000041">
    <property type="protein sequence ID" value="PRQ45125.1"/>
    <property type="molecule type" value="Genomic_DNA"/>
</dbReference>
<accession>A0A2P6RFD6</accession>
<keyword evidence="2" id="KW-1185">Reference proteome</keyword>
<dbReference type="AlphaFoldDB" id="A0A2P6RFD6"/>